<dbReference type="PANTHER" id="PTHR21043">
    <property type="entry name" value="IOJAP SUPERFAMILY ORTHOLOG"/>
    <property type="match status" value="1"/>
</dbReference>
<comment type="subunit">
    <text evidence="2">Interacts with ribosomal protein uL14 (rplN).</text>
</comment>
<dbReference type="Pfam" id="PF02410">
    <property type="entry name" value="RsfS"/>
    <property type="match status" value="1"/>
</dbReference>
<dbReference type="GO" id="GO:0090071">
    <property type="term" value="P:negative regulation of ribosome biogenesis"/>
    <property type="evidence" value="ECO:0007669"/>
    <property type="project" value="UniProtKB-UniRule"/>
</dbReference>
<dbReference type="RefSeq" id="WP_284350803.1">
    <property type="nucleotide sequence ID" value="NZ_BRXS01000004.1"/>
</dbReference>
<dbReference type="PANTHER" id="PTHR21043:SF0">
    <property type="entry name" value="MITOCHONDRIAL ASSEMBLY OF RIBOSOMAL LARGE SUBUNIT PROTEIN 1"/>
    <property type="match status" value="1"/>
</dbReference>
<comment type="subcellular location">
    <subcellularLocation>
        <location evidence="2">Cytoplasm</location>
    </subcellularLocation>
</comment>
<dbReference type="NCBIfam" id="TIGR00090">
    <property type="entry name" value="rsfS_iojap_ybeB"/>
    <property type="match status" value="1"/>
</dbReference>
<dbReference type="Proteomes" id="UP001161325">
    <property type="component" value="Unassembled WGS sequence"/>
</dbReference>
<keyword evidence="2" id="KW-0963">Cytoplasm</keyword>
<comment type="similarity">
    <text evidence="1 2">Belongs to the Iojap/RsfS family.</text>
</comment>
<dbReference type="AlphaFoldDB" id="A0AA37Q7Y5"/>
<accession>A0AA37Q7Y5</accession>
<dbReference type="InterPro" id="IPR043519">
    <property type="entry name" value="NT_sf"/>
</dbReference>
<comment type="caution">
    <text evidence="3">The sequence shown here is derived from an EMBL/GenBank/DDBJ whole genome shotgun (WGS) entry which is preliminary data.</text>
</comment>
<keyword evidence="4" id="KW-1185">Reference proteome</keyword>
<keyword evidence="2" id="KW-0678">Repressor</keyword>
<evidence type="ECO:0000313" key="4">
    <source>
        <dbReference type="Proteomes" id="UP001161325"/>
    </source>
</evidence>
<dbReference type="GO" id="GO:0017148">
    <property type="term" value="P:negative regulation of translation"/>
    <property type="evidence" value="ECO:0007669"/>
    <property type="project" value="UniProtKB-UniRule"/>
</dbReference>
<comment type="function">
    <text evidence="2">Functions as a ribosomal silencing factor. Interacts with ribosomal protein uL14 (rplN), blocking formation of intersubunit bridge B8. Prevents association of the 30S and 50S ribosomal subunits and the formation of functional ribosomes, thus repressing translation.</text>
</comment>
<dbReference type="EMBL" id="BRXS01000004">
    <property type="protein sequence ID" value="GLC26347.1"/>
    <property type="molecule type" value="Genomic_DNA"/>
</dbReference>
<evidence type="ECO:0000313" key="3">
    <source>
        <dbReference type="EMBL" id="GLC26347.1"/>
    </source>
</evidence>
<dbReference type="GO" id="GO:0005737">
    <property type="term" value="C:cytoplasm"/>
    <property type="evidence" value="ECO:0007669"/>
    <property type="project" value="UniProtKB-SubCell"/>
</dbReference>
<keyword evidence="2" id="KW-0810">Translation regulation</keyword>
<gene>
    <name evidence="2" type="primary">rsfS</name>
    <name evidence="3" type="ORF">rosag_28600</name>
</gene>
<protein>
    <recommendedName>
        <fullName evidence="2">Ribosomal silencing factor RsfS</fullName>
    </recommendedName>
</protein>
<proteinExistence type="inferred from homology"/>
<dbReference type="GO" id="GO:0043023">
    <property type="term" value="F:ribosomal large subunit binding"/>
    <property type="evidence" value="ECO:0007669"/>
    <property type="project" value="TreeGrafter"/>
</dbReference>
<dbReference type="Gene3D" id="3.30.460.10">
    <property type="entry name" value="Beta Polymerase, domain 2"/>
    <property type="match status" value="1"/>
</dbReference>
<dbReference type="GO" id="GO:0042256">
    <property type="term" value="P:cytosolic ribosome assembly"/>
    <property type="evidence" value="ECO:0007669"/>
    <property type="project" value="UniProtKB-UniRule"/>
</dbReference>
<evidence type="ECO:0000256" key="2">
    <source>
        <dbReference type="HAMAP-Rule" id="MF_01477"/>
    </source>
</evidence>
<reference evidence="3" key="1">
    <citation type="submission" date="2022-08" db="EMBL/GenBank/DDBJ databases">
        <title>Draft genome sequencing of Roseisolibacter agri AW1220.</title>
        <authorList>
            <person name="Tobiishi Y."/>
            <person name="Tonouchi A."/>
        </authorList>
    </citation>
    <scope>NUCLEOTIDE SEQUENCE</scope>
    <source>
        <strain evidence="3">AW1220</strain>
    </source>
</reference>
<dbReference type="InterPro" id="IPR004394">
    <property type="entry name" value="Iojap/RsfS/C7orf30"/>
</dbReference>
<evidence type="ECO:0000256" key="1">
    <source>
        <dbReference type="ARBA" id="ARBA00010574"/>
    </source>
</evidence>
<sequence length="133" mass="14328">MATTSKLPAAAAARRAALLALDLKANDVMLLDLKGVTDMTDFFVVASGTSDTHVRAVAEHVIAELKKEGVSVHHVEGLTQGRWALLDFVDFVVHVFHPTLRTFYQLERLWSDAREVPLDQTAGAGAPAPQGAP</sequence>
<name>A0AA37Q7Y5_9BACT</name>
<organism evidence="3 4">
    <name type="scientific">Roseisolibacter agri</name>
    <dbReference type="NCBI Taxonomy" id="2014610"/>
    <lineage>
        <taxon>Bacteria</taxon>
        <taxon>Pseudomonadati</taxon>
        <taxon>Gemmatimonadota</taxon>
        <taxon>Gemmatimonadia</taxon>
        <taxon>Gemmatimonadales</taxon>
        <taxon>Gemmatimonadaceae</taxon>
        <taxon>Roseisolibacter</taxon>
    </lineage>
</organism>
<dbReference type="SUPFAM" id="SSF81301">
    <property type="entry name" value="Nucleotidyltransferase"/>
    <property type="match status" value="1"/>
</dbReference>
<dbReference type="HAMAP" id="MF_01477">
    <property type="entry name" value="Iojap_RsfS"/>
    <property type="match status" value="1"/>
</dbReference>